<dbReference type="SUPFAM" id="SSF51735">
    <property type="entry name" value="NAD(P)-binding Rossmann-fold domains"/>
    <property type="match status" value="1"/>
</dbReference>
<dbReference type="Pfam" id="PF08240">
    <property type="entry name" value="ADH_N"/>
    <property type="match status" value="1"/>
</dbReference>
<name>A0A6J4QA38_9ACTN</name>
<dbReference type="CDD" id="cd08252">
    <property type="entry name" value="AL_MDR"/>
    <property type="match status" value="1"/>
</dbReference>
<reference evidence="3" key="1">
    <citation type="submission" date="2020-02" db="EMBL/GenBank/DDBJ databases">
        <authorList>
            <person name="Meier V. D."/>
        </authorList>
    </citation>
    <scope>NUCLEOTIDE SEQUENCE</scope>
    <source>
        <strain evidence="3">AVDCRST_MAG35</strain>
    </source>
</reference>
<feature type="domain" description="Enoyl reductase (ER)" evidence="2">
    <location>
        <begin position="17"/>
        <end position="334"/>
    </location>
</feature>
<dbReference type="PANTHER" id="PTHR43482:SF1">
    <property type="entry name" value="PROTEIN AST1-RELATED"/>
    <property type="match status" value="1"/>
</dbReference>
<keyword evidence="1" id="KW-0479">Metal-binding</keyword>
<protein>
    <recommendedName>
        <fullName evidence="1">Zinc-type alcohol dehydrogenase-like protein</fullName>
    </recommendedName>
</protein>
<dbReference type="InterPro" id="IPR014182">
    <property type="entry name" value="ADH_Zn_typ-1"/>
</dbReference>
<dbReference type="InterPro" id="IPR036291">
    <property type="entry name" value="NAD(P)-bd_dom_sf"/>
</dbReference>
<organism evidence="3">
    <name type="scientific">uncultured Quadrisphaera sp</name>
    <dbReference type="NCBI Taxonomy" id="904978"/>
    <lineage>
        <taxon>Bacteria</taxon>
        <taxon>Bacillati</taxon>
        <taxon>Actinomycetota</taxon>
        <taxon>Actinomycetes</taxon>
        <taxon>Kineosporiales</taxon>
        <taxon>Kineosporiaceae</taxon>
        <taxon>Quadrisphaera</taxon>
        <taxon>environmental samples</taxon>
    </lineage>
</organism>
<dbReference type="Gene3D" id="3.40.50.720">
    <property type="entry name" value="NAD(P)-binding Rossmann-like Domain"/>
    <property type="match status" value="1"/>
</dbReference>
<evidence type="ECO:0000313" key="3">
    <source>
        <dbReference type="EMBL" id="CAA9438188.1"/>
    </source>
</evidence>
<dbReference type="InterPro" id="IPR011032">
    <property type="entry name" value="GroES-like_sf"/>
</dbReference>
<dbReference type="SMART" id="SM00829">
    <property type="entry name" value="PKS_ER"/>
    <property type="match status" value="1"/>
</dbReference>
<dbReference type="Gene3D" id="3.90.180.10">
    <property type="entry name" value="Medium-chain alcohol dehydrogenases, catalytic domain"/>
    <property type="match status" value="1"/>
</dbReference>
<keyword evidence="3" id="KW-0456">Lyase</keyword>
<dbReference type="GO" id="GO:0016829">
    <property type="term" value="F:lyase activity"/>
    <property type="evidence" value="ECO:0007669"/>
    <property type="project" value="UniProtKB-KW"/>
</dbReference>
<evidence type="ECO:0000256" key="1">
    <source>
        <dbReference type="RuleBase" id="RU364000"/>
    </source>
</evidence>
<dbReference type="GO" id="GO:0016491">
    <property type="term" value="F:oxidoreductase activity"/>
    <property type="evidence" value="ECO:0007669"/>
    <property type="project" value="UniProtKB-KW"/>
</dbReference>
<evidence type="ECO:0000259" key="2">
    <source>
        <dbReference type="SMART" id="SM00829"/>
    </source>
</evidence>
<accession>A0A6J4QA38</accession>
<dbReference type="InterPro" id="IPR052585">
    <property type="entry name" value="Lipid_raft_assoc_Zn_ADH"/>
</dbReference>
<dbReference type="InterPro" id="IPR013154">
    <property type="entry name" value="ADH-like_N"/>
</dbReference>
<proteinExistence type="inferred from homology"/>
<dbReference type="NCBIfam" id="TIGR02817">
    <property type="entry name" value="adh_fam_1"/>
    <property type="match status" value="1"/>
</dbReference>
<sequence>MTLPTSTRALASTRALPVTDPEAFVEVDLDVPPLRPRDLLVEVRAVSVNPVDVKRRAGIAAGGEPTVLGYDAAGVVVAVGPEVEHHAVGDAVFYAGDVTRRGSNAEHHAVDERIVGTKPATLSDAEAAALPLTAITAWETLFEKFRLTRESTGTLLVVGGASGVGSILIQLAKRLTSLTVVATGAREDSRALATRMGADAVIDRDDLAASVLGVAPGGTDHVFTAHPSGTIEALAEVAKPFSQITSINAEPGLDLSPLFSKSITWHYELMFTRSLYGTADLGEQRLLLDRVSALLDDGALVTTATTVLEGFTVENLREAHRMVETGQMIGKVVVTR</sequence>
<dbReference type="PANTHER" id="PTHR43482">
    <property type="entry name" value="PROTEIN AST1-RELATED"/>
    <property type="match status" value="1"/>
</dbReference>
<dbReference type="InterPro" id="IPR020843">
    <property type="entry name" value="ER"/>
</dbReference>
<dbReference type="GO" id="GO:0008270">
    <property type="term" value="F:zinc ion binding"/>
    <property type="evidence" value="ECO:0007669"/>
    <property type="project" value="InterPro"/>
</dbReference>
<keyword evidence="1" id="KW-0862">Zinc</keyword>
<gene>
    <name evidence="3" type="ORF">AVDCRST_MAG35-3083</name>
</gene>
<comment type="similarity">
    <text evidence="1">Belongs to the zinc-containing alcohol dehydrogenase family. Quinone oxidoreductase subfamily.</text>
</comment>
<dbReference type="Pfam" id="PF13602">
    <property type="entry name" value="ADH_zinc_N_2"/>
    <property type="match status" value="1"/>
</dbReference>
<dbReference type="AlphaFoldDB" id="A0A6J4QA38"/>
<keyword evidence="1 3" id="KW-0560">Oxidoreductase</keyword>
<dbReference type="SUPFAM" id="SSF50129">
    <property type="entry name" value="GroES-like"/>
    <property type="match status" value="1"/>
</dbReference>
<dbReference type="EMBL" id="CADCUY010000587">
    <property type="protein sequence ID" value="CAA9438188.1"/>
    <property type="molecule type" value="Genomic_DNA"/>
</dbReference>